<dbReference type="EMBL" id="CM002927">
    <property type="protein sequence ID" value="KGN49131.1"/>
    <property type="molecule type" value="Genomic_DNA"/>
</dbReference>
<keyword evidence="2" id="KW-1185">Reference proteome</keyword>
<accession>A0A0A0KN26</accession>
<proteinExistence type="predicted"/>
<dbReference type="AlphaFoldDB" id="A0A0A0KN26"/>
<name>A0A0A0KN26_CUCSA</name>
<evidence type="ECO:0000313" key="2">
    <source>
        <dbReference type="Proteomes" id="UP000029981"/>
    </source>
</evidence>
<sequence length="77" mass="8561">MTFHFLSQSKLDSVFRMGCFSPSSMIFDNRLSKLSIGGDGSIILCSFNVQTCSSRKPDNLRAVITFAFLLFVLETGE</sequence>
<reference evidence="1 2" key="1">
    <citation type="journal article" date="2009" name="Nat. Genet.">
        <title>The genome of the cucumber, Cucumis sativus L.</title>
        <authorList>
            <person name="Huang S."/>
            <person name="Li R."/>
            <person name="Zhang Z."/>
            <person name="Li L."/>
            <person name="Gu X."/>
            <person name="Fan W."/>
            <person name="Lucas W.J."/>
            <person name="Wang X."/>
            <person name="Xie B."/>
            <person name="Ni P."/>
            <person name="Ren Y."/>
            <person name="Zhu H."/>
            <person name="Li J."/>
            <person name="Lin K."/>
            <person name="Jin W."/>
            <person name="Fei Z."/>
            <person name="Li G."/>
            <person name="Staub J."/>
            <person name="Kilian A."/>
            <person name="van der Vossen E.A."/>
            <person name="Wu Y."/>
            <person name="Guo J."/>
            <person name="He J."/>
            <person name="Jia Z."/>
            <person name="Ren Y."/>
            <person name="Tian G."/>
            <person name="Lu Y."/>
            <person name="Ruan J."/>
            <person name="Qian W."/>
            <person name="Wang M."/>
            <person name="Huang Q."/>
            <person name="Li B."/>
            <person name="Xuan Z."/>
            <person name="Cao J."/>
            <person name="Asan"/>
            <person name="Wu Z."/>
            <person name="Zhang J."/>
            <person name="Cai Q."/>
            <person name="Bai Y."/>
            <person name="Zhao B."/>
            <person name="Han Y."/>
            <person name="Li Y."/>
            <person name="Li X."/>
            <person name="Wang S."/>
            <person name="Shi Q."/>
            <person name="Liu S."/>
            <person name="Cho W.K."/>
            <person name="Kim J.Y."/>
            <person name="Xu Y."/>
            <person name="Heller-Uszynska K."/>
            <person name="Miao H."/>
            <person name="Cheng Z."/>
            <person name="Zhang S."/>
            <person name="Wu J."/>
            <person name="Yang Y."/>
            <person name="Kang H."/>
            <person name="Li M."/>
            <person name="Liang H."/>
            <person name="Ren X."/>
            <person name="Shi Z."/>
            <person name="Wen M."/>
            <person name="Jian M."/>
            <person name="Yang H."/>
            <person name="Zhang G."/>
            <person name="Yang Z."/>
            <person name="Chen R."/>
            <person name="Liu S."/>
            <person name="Li J."/>
            <person name="Ma L."/>
            <person name="Liu H."/>
            <person name="Zhou Y."/>
            <person name="Zhao J."/>
            <person name="Fang X."/>
            <person name="Li G."/>
            <person name="Fang L."/>
            <person name="Li Y."/>
            <person name="Liu D."/>
            <person name="Zheng H."/>
            <person name="Zhang Y."/>
            <person name="Qin N."/>
            <person name="Li Z."/>
            <person name="Yang G."/>
            <person name="Yang S."/>
            <person name="Bolund L."/>
            <person name="Kristiansen K."/>
            <person name="Zheng H."/>
            <person name="Li S."/>
            <person name="Zhang X."/>
            <person name="Yang H."/>
            <person name="Wang J."/>
            <person name="Sun R."/>
            <person name="Zhang B."/>
            <person name="Jiang S."/>
            <person name="Wang J."/>
            <person name="Du Y."/>
            <person name="Li S."/>
        </authorList>
    </citation>
    <scope>NUCLEOTIDE SEQUENCE [LARGE SCALE GENOMIC DNA]</scope>
    <source>
        <strain evidence="2">cv. 9930</strain>
    </source>
</reference>
<reference evidence="1 2" key="2">
    <citation type="journal article" date="2009" name="PLoS ONE">
        <title>An integrated genetic and cytogenetic map of the cucumber genome.</title>
        <authorList>
            <person name="Ren Y."/>
            <person name="Zhang Z."/>
            <person name="Liu J."/>
            <person name="Staub J.E."/>
            <person name="Han Y."/>
            <person name="Cheng Z."/>
            <person name="Li X."/>
            <person name="Lu J."/>
            <person name="Miao H."/>
            <person name="Kang H."/>
            <person name="Xie B."/>
            <person name="Gu X."/>
            <person name="Wang X."/>
            <person name="Du Y."/>
            <person name="Jin W."/>
            <person name="Huang S."/>
        </authorList>
    </citation>
    <scope>NUCLEOTIDE SEQUENCE [LARGE SCALE GENOMIC DNA]</scope>
    <source>
        <strain evidence="2">cv. 9930</strain>
    </source>
</reference>
<reference evidence="1 2" key="3">
    <citation type="journal article" date="2010" name="BMC Genomics">
        <title>Transcriptome sequencing and comparative analysis of cucumber flowers with different sex types.</title>
        <authorList>
            <person name="Guo S."/>
            <person name="Zheng Y."/>
            <person name="Joung J.G."/>
            <person name="Liu S."/>
            <person name="Zhang Z."/>
            <person name="Crasta O.R."/>
            <person name="Sobral B.W."/>
            <person name="Xu Y."/>
            <person name="Huang S."/>
            <person name="Fei Z."/>
        </authorList>
    </citation>
    <scope>NUCLEOTIDE SEQUENCE [LARGE SCALE GENOMIC DNA]</scope>
    <source>
        <strain evidence="2">cv. 9930</strain>
    </source>
</reference>
<reference evidence="1 2" key="4">
    <citation type="journal article" date="2011" name="BMC Genomics">
        <title>RNA-Seq improves annotation of protein-coding genes in the cucumber genome.</title>
        <authorList>
            <person name="Li Z."/>
            <person name="Zhang Z."/>
            <person name="Yan P."/>
            <person name="Huang S."/>
            <person name="Fei Z."/>
            <person name="Lin K."/>
        </authorList>
    </citation>
    <scope>NUCLEOTIDE SEQUENCE [LARGE SCALE GENOMIC DNA]</scope>
    <source>
        <strain evidence="2">cv. 9930</strain>
    </source>
</reference>
<protein>
    <submittedName>
        <fullName evidence="1">Uncharacterized protein</fullName>
    </submittedName>
</protein>
<evidence type="ECO:0000313" key="1">
    <source>
        <dbReference type="EMBL" id="KGN49131.1"/>
    </source>
</evidence>
<dbReference type="Gramene" id="KGN49131">
    <property type="protein sequence ID" value="KGN49131"/>
    <property type="gene ID" value="Csa_6G514920"/>
</dbReference>
<organism evidence="1 2">
    <name type="scientific">Cucumis sativus</name>
    <name type="common">Cucumber</name>
    <dbReference type="NCBI Taxonomy" id="3659"/>
    <lineage>
        <taxon>Eukaryota</taxon>
        <taxon>Viridiplantae</taxon>
        <taxon>Streptophyta</taxon>
        <taxon>Embryophyta</taxon>
        <taxon>Tracheophyta</taxon>
        <taxon>Spermatophyta</taxon>
        <taxon>Magnoliopsida</taxon>
        <taxon>eudicotyledons</taxon>
        <taxon>Gunneridae</taxon>
        <taxon>Pentapetalae</taxon>
        <taxon>rosids</taxon>
        <taxon>fabids</taxon>
        <taxon>Cucurbitales</taxon>
        <taxon>Cucurbitaceae</taxon>
        <taxon>Benincaseae</taxon>
        <taxon>Cucumis</taxon>
    </lineage>
</organism>
<gene>
    <name evidence="1" type="ORF">Csa_6G514920</name>
</gene>
<dbReference type="Proteomes" id="UP000029981">
    <property type="component" value="Chromosome 6"/>
</dbReference>